<dbReference type="SUPFAM" id="SSF56300">
    <property type="entry name" value="Metallo-dependent phosphatases"/>
    <property type="match status" value="1"/>
</dbReference>
<reference evidence="5" key="1">
    <citation type="submission" date="2021-06" db="EMBL/GenBank/DDBJ databases">
        <authorList>
            <person name="Kallberg Y."/>
            <person name="Tangrot J."/>
            <person name="Rosling A."/>
        </authorList>
    </citation>
    <scope>NUCLEOTIDE SEQUENCE</scope>
    <source>
        <strain evidence="5">AZ414A</strain>
    </source>
</reference>
<proteinExistence type="predicted"/>
<dbReference type="OrthoDB" id="45365at2759"/>
<evidence type="ECO:0000313" key="5">
    <source>
        <dbReference type="EMBL" id="CAG8478368.1"/>
    </source>
</evidence>
<dbReference type="PANTHER" id="PTHR14795">
    <property type="entry name" value="HELICASE RELATED"/>
    <property type="match status" value="1"/>
</dbReference>
<gene>
    <name evidence="5" type="ORF">DEBURN_LOCUS3521</name>
</gene>
<dbReference type="InterPro" id="IPR056229">
    <property type="entry name" value="Ig_TMM62"/>
</dbReference>
<dbReference type="EMBL" id="CAJVPK010000226">
    <property type="protein sequence ID" value="CAG8478368.1"/>
    <property type="molecule type" value="Genomic_DNA"/>
</dbReference>
<dbReference type="PANTHER" id="PTHR14795:SF0">
    <property type="entry name" value="TRANSMEMBRANE PROTEIN 62"/>
    <property type="match status" value="1"/>
</dbReference>
<name>A0A9N8Z9H0_9GLOM</name>
<sequence length="580" mass="67249">MRSSFGTLISLLLIPLTLISWYRAYNLYNEANSNLYESDFIKPLQDDLKFYGSKSKNGNNLNIPKFNNLTIDDKLDNISDLHISKFHKTGGTSHFLHFLATILPVVSPSFVLVTGDLTDGKDVDGITSQQLIEEWTSYQTALKESGVLDRPNYWFDLRGNHDCFNVLSWESEQNLFKKFSAVKQQGFDFIIEKEFGNYRFLGIDACPKIGPARPFNFFGYYETEDMDPTTLFGETSKGETFDDIAKHISVYMCGHLHKLAWGLGDHLQTYQPSHYLELEIGDMKLNAIYRIIAIDHDLISFVDLMLPLPKIPLTSLPLPAEGNSILPDKLNFSPTILITNPKDSRFLMKYHEPVDRIKESTHIRMLIFADHEVNSVEIFFNQIKHQEDVVYKGNSKNDENNEYIPLWVSKWNPEKFDDGKEHKITVKVSDILGNVGESELIFRVDGKRSDMGGGISNMIPSTIYEGKDGSGLFWLYGIQYLSNSKWYPIFDTWRYAVEEQMLFSVDLVLLWLMIITGERKIKTSLWIVGLTYWLWRGTELIRIARIFGSVAVWFNVQTFWWGFWGFYYFHLIIDYYIDYH</sequence>
<keyword evidence="1" id="KW-0472">Membrane</keyword>
<evidence type="ECO:0000259" key="4">
    <source>
        <dbReference type="Pfam" id="PF24384"/>
    </source>
</evidence>
<dbReference type="Gene3D" id="3.60.21.10">
    <property type="match status" value="1"/>
</dbReference>
<accession>A0A9N8Z9H0</accession>
<keyword evidence="2" id="KW-0732">Signal</keyword>
<dbReference type="Pfam" id="PF00149">
    <property type="entry name" value="Metallophos"/>
    <property type="match status" value="1"/>
</dbReference>
<feature type="domain" description="TMEM62 Ig-like" evidence="4">
    <location>
        <begin position="332"/>
        <end position="447"/>
    </location>
</feature>
<dbReference type="GO" id="GO:0016787">
    <property type="term" value="F:hydrolase activity"/>
    <property type="evidence" value="ECO:0007669"/>
    <property type="project" value="InterPro"/>
</dbReference>
<feature type="domain" description="Calcineurin-like phosphoesterase" evidence="3">
    <location>
        <begin position="78"/>
        <end position="181"/>
    </location>
</feature>
<protein>
    <submittedName>
        <fullName evidence="5">10068_t:CDS:1</fullName>
    </submittedName>
</protein>
<evidence type="ECO:0000256" key="2">
    <source>
        <dbReference type="SAM" id="SignalP"/>
    </source>
</evidence>
<keyword evidence="6" id="KW-1185">Reference proteome</keyword>
<dbReference type="Proteomes" id="UP000789706">
    <property type="component" value="Unassembled WGS sequence"/>
</dbReference>
<dbReference type="Pfam" id="PF24384">
    <property type="entry name" value="Ig_TMM62"/>
    <property type="match status" value="1"/>
</dbReference>
<organism evidence="5 6">
    <name type="scientific">Diversispora eburnea</name>
    <dbReference type="NCBI Taxonomy" id="1213867"/>
    <lineage>
        <taxon>Eukaryota</taxon>
        <taxon>Fungi</taxon>
        <taxon>Fungi incertae sedis</taxon>
        <taxon>Mucoromycota</taxon>
        <taxon>Glomeromycotina</taxon>
        <taxon>Glomeromycetes</taxon>
        <taxon>Diversisporales</taxon>
        <taxon>Diversisporaceae</taxon>
        <taxon>Diversispora</taxon>
    </lineage>
</organism>
<evidence type="ECO:0000256" key="1">
    <source>
        <dbReference type="SAM" id="Phobius"/>
    </source>
</evidence>
<keyword evidence="1" id="KW-1133">Transmembrane helix</keyword>
<feature type="transmembrane region" description="Helical" evidence="1">
    <location>
        <begin position="559"/>
        <end position="577"/>
    </location>
</feature>
<feature type="signal peptide" evidence="2">
    <location>
        <begin position="1"/>
        <end position="24"/>
    </location>
</feature>
<dbReference type="InterPro" id="IPR004843">
    <property type="entry name" value="Calcineurin-like_PHP"/>
</dbReference>
<dbReference type="InterPro" id="IPR029052">
    <property type="entry name" value="Metallo-depent_PP-like"/>
</dbReference>
<evidence type="ECO:0000313" key="6">
    <source>
        <dbReference type="Proteomes" id="UP000789706"/>
    </source>
</evidence>
<feature type="chain" id="PRO_5040264110" evidence="2">
    <location>
        <begin position="25"/>
        <end position="580"/>
    </location>
</feature>
<keyword evidence="1" id="KW-0812">Transmembrane</keyword>
<comment type="caution">
    <text evidence="5">The sequence shown here is derived from an EMBL/GenBank/DDBJ whole genome shotgun (WGS) entry which is preliminary data.</text>
</comment>
<dbReference type="AlphaFoldDB" id="A0A9N8Z9H0"/>
<evidence type="ECO:0000259" key="3">
    <source>
        <dbReference type="Pfam" id="PF00149"/>
    </source>
</evidence>